<evidence type="ECO:0000313" key="2">
    <source>
        <dbReference type="Proteomes" id="UP000247465"/>
    </source>
</evidence>
<dbReference type="EMBL" id="CP029803">
    <property type="protein sequence ID" value="AWT60728.1"/>
    <property type="molecule type" value="Genomic_DNA"/>
</dbReference>
<dbReference type="KEGG" id="mtar:DF168_01947"/>
<accession>A0A2Z4AHN3</accession>
<proteinExistence type="predicted"/>
<gene>
    <name evidence="1" type="ORF">DF168_01947</name>
</gene>
<evidence type="ECO:0008006" key="3">
    <source>
        <dbReference type="Google" id="ProtNLM"/>
    </source>
</evidence>
<dbReference type="Proteomes" id="UP000247465">
    <property type="component" value="Chromosome"/>
</dbReference>
<sequence>MLFKLVGKVFGCLTTILVILLLLGLGVGWAILHFLPVLIEDRVEDMTGFRADFDGFELKLFSGEVLLERARLENPENFPSPEFIAIKEMRVDIAHSAFLRNRILIKELVLDISEFGYIKTAQNEINVVRFLDSLRGAEASEHLGEGAEKEPRDFLIERFSLRLRSLKVGDFFRSSPRVRQIETDIVLELKDVRDVKQIMVPLTRELARSGLASLLGPIAYSVMEMETYRDLAESILAVPVETFEEGARSLIEGVEETGSSIKNVIDSIKNK</sequence>
<evidence type="ECO:0000313" key="1">
    <source>
        <dbReference type="EMBL" id="AWT60728.1"/>
    </source>
</evidence>
<dbReference type="AlphaFoldDB" id="A0A2Z4AHN3"/>
<organism evidence="1 2">
    <name type="scientific">Candidatus Moanibacter tarae</name>
    <dbReference type="NCBI Taxonomy" id="2200854"/>
    <lineage>
        <taxon>Bacteria</taxon>
        <taxon>Pseudomonadati</taxon>
        <taxon>Verrucomicrobiota</taxon>
        <taxon>Opitutia</taxon>
        <taxon>Puniceicoccales</taxon>
        <taxon>Puniceicoccales incertae sedis</taxon>
        <taxon>Candidatus Moanibacter</taxon>
    </lineage>
</organism>
<name>A0A2Z4AHN3_9BACT</name>
<reference evidence="1 2" key="1">
    <citation type="submission" date="2018-06" db="EMBL/GenBank/DDBJ databases">
        <title>Draft Genome Sequence of a Novel Marine Bacterium Related to the Verrucomicrobia.</title>
        <authorList>
            <person name="Vosseberg J."/>
            <person name="Martijn J."/>
            <person name="Ettema T.J.G."/>
        </authorList>
    </citation>
    <scope>NUCLEOTIDE SEQUENCE [LARGE SCALE GENOMIC DNA]</scope>
    <source>
        <strain evidence="1">TARA_B100001123</strain>
    </source>
</reference>
<protein>
    <recommendedName>
        <fullName evidence="3">AsmA domain-containing protein</fullName>
    </recommendedName>
</protein>